<feature type="region of interest" description="Disordered" evidence="1">
    <location>
        <begin position="317"/>
        <end position="343"/>
    </location>
</feature>
<feature type="region of interest" description="Disordered" evidence="1">
    <location>
        <begin position="22"/>
        <end position="86"/>
    </location>
</feature>
<name>A0A550BSS2_9AGAR</name>
<gene>
    <name evidence="2" type="ORF">BD626DRAFT_523924</name>
</gene>
<evidence type="ECO:0000313" key="3">
    <source>
        <dbReference type="Proteomes" id="UP000320762"/>
    </source>
</evidence>
<dbReference type="Proteomes" id="UP000320762">
    <property type="component" value="Unassembled WGS sequence"/>
</dbReference>
<feature type="compositionally biased region" description="Basic residues" evidence="1">
    <location>
        <begin position="333"/>
        <end position="343"/>
    </location>
</feature>
<accession>A0A550BSS2</accession>
<keyword evidence="3" id="KW-1185">Reference proteome</keyword>
<dbReference type="EMBL" id="VDMD01000110">
    <property type="protein sequence ID" value="TRM55597.1"/>
    <property type="molecule type" value="Genomic_DNA"/>
</dbReference>
<comment type="caution">
    <text evidence="2">The sequence shown here is derived from an EMBL/GenBank/DDBJ whole genome shotgun (WGS) entry which is preliminary data.</text>
</comment>
<feature type="compositionally biased region" description="Polar residues" evidence="1">
    <location>
        <begin position="216"/>
        <end position="226"/>
    </location>
</feature>
<reference evidence="2 3" key="1">
    <citation type="journal article" date="2019" name="New Phytol.">
        <title>Comparative genomics reveals unique wood-decay strategies and fruiting body development in the Schizophyllaceae.</title>
        <authorList>
            <person name="Almasi E."/>
            <person name="Sahu N."/>
            <person name="Krizsan K."/>
            <person name="Balint B."/>
            <person name="Kovacs G.M."/>
            <person name="Kiss B."/>
            <person name="Cseklye J."/>
            <person name="Drula E."/>
            <person name="Henrissat B."/>
            <person name="Nagy I."/>
            <person name="Chovatia M."/>
            <person name="Adam C."/>
            <person name="LaButti K."/>
            <person name="Lipzen A."/>
            <person name="Riley R."/>
            <person name="Grigoriev I.V."/>
            <person name="Nagy L.G."/>
        </authorList>
    </citation>
    <scope>NUCLEOTIDE SEQUENCE [LARGE SCALE GENOMIC DNA]</scope>
    <source>
        <strain evidence="2 3">NL-1724</strain>
    </source>
</reference>
<protein>
    <submittedName>
        <fullName evidence="2">Uncharacterized protein</fullName>
    </submittedName>
</protein>
<feature type="compositionally biased region" description="Basic and acidic residues" evidence="1">
    <location>
        <begin position="41"/>
        <end position="55"/>
    </location>
</feature>
<evidence type="ECO:0000313" key="2">
    <source>
        <dbReference type="EMBL" id="TRM55597.1"/>
    </source>
</evidence>
<dbReference type="AlphaFoldDB" id="A0A550BSS2"/>
<evidence type="ECO:0000256" key="1">
    <source>
        <dbReference type="SAM" id="MobiDB-lite"/>
    </source>
</evidence>
<organism evidence="2 3">
    <name type="scientific">Schizophyllum amplum</name>
    <dbReference type="NCBI Taxonomy" id="97359"/>
    <lineage>
        <taxon>Eukaryota</taxon>
        <taxon>Fungi</taxon>
        <taxon>Dikarya</taxon>
        <taxon>Basidiomycota</taxon>
        <taxon>Agaricomycotina</taxon>
        <taxon>Agaricomycetes</taxon>
        <taxon>Agaricomycetidae</taxon>
        <taxon>Agaricales</taxon>
        <taxon>Schizophyllaceae</taxon>
        <taxon>Schizophyllum</taxon>
    </lineage>
</organism>
<feature type="region of interest" description="Disordered" evidence="1">
    <location>
        <begin position="201"/>
        <end position="235"/>
    </location>
</feature>
<proteinExistence type="predicted"/>
<sequence>MGVARPLVTELDALAVWREATGSVHPRSGGPRRSRQGLNGQERDLGKGAEGRNSRLEGGTGTHGPPGTSDSIAVTGDGGVGDVTRGQADFASDHASHGLSCETFRRSEQSVCHPFRLLSSILPYKSDDGFPRRPPSPTITGTMDATSALVASPDNATVTSQTPNITIGGASSQAAIPAPPSVASTVTQGAFTNKATIHTKSNNHSAASDPLPPITHPSTGIGSTAESDSHRVLPRRCENNGKPLASLEHESGTMVRAYLAQRIDEHVVWVRQLMDAYSESAAHKIMDELEGKQRVLTAGKHLLREIEEMEALQGRLANARRASATQVADLRKTGKGKKNNGHQ</sequence>